<dbReference type="Gramene" id="ORUFI10G05900.1">
    <property type="protein sequence ID" value="ORUFI10G05900.1"/>
    <property type="gene ID" value="ORUFI10G05900"/>
</dbReference>
<evidence type="ECO:0000313" key="2">
    <source>
        <dbReference type="EnsemblPlants" id="ORUFI10G05900.1"/>
    </source>
</evidence>
<feature type="region of interest" description="Disordered" evidence="1">
    <location>
        <begin position="103"/>
        <end position="125"/>
    </location>
</feature>
<accession>A0A0E0QXH2</accession>
<keyword evidence="3" id="KW-1185">Reference proteome</keyword>
<evidence type="ECO:0000313" key="3">
    <source>
        <dbReference type="Proteomes" id="UP000008022"/>
    </source>
</evidence>
<dbReference type="HOGENOM" id="CLU_1589124_0_0_1"/>
<reference evidence="3" key="1">
    <citation type="submission" date="2013-06" db="EMBL/GenBank/DDBJ databases">
        <authorList>
            <person name="Zhao Q."/>
        </authorList>
    </citation>
    <scope>NUCLEOTIDE SEQUENCE</scope>
    <source>
        <strain evidence="3">cv. W1943</strain>
    </source>
</reference>
<dbReference type="EnsemblPlants" id="ORUFI10G05900.1">
    <property type="protein sequence ID" value="ORUFI10G05900.1"/>
    <property type="gene ID" value="ORUFI10G05900"/>
</dbReference>
<dbReference type="Proteomes" id="UP000008022">
    <property type="component" value="Unassembled WGS sequence"/>
</dbReference>
<organism evidence="2 3">
    <name type="scientific">Oryza rufipogon</name>
    <name type="common">Brownbeard rice</name>
    <name type="synonym">Asian wild rice</name>
    <dbReference type="NCBI Taxonomy" id="4529"/>
    <lineage>
        <taxon>Eukaryota</taxon>
        <taxon>Viridiplantae</taxon>
        <taxon>Streptophyta</taxon>
        <taxon>Embryophyta</taxon>
        <taxon>Tracheophyta</taxon>
        <taxon>Spermatophyta</taxon>
        <taxon>Magnoliopsida</taxon>
        <taxon>Liliopsida</taxon>
        <taxon>Poales</taxon>
        <taxon>Poaceae</taxon>
        <taxon>BOP clade</taxon>
        <taxon>Oryzoideae</taxon>
        <taxon>Oryzeae</taxon>
        <taxon>Oryzinae</taxon>
        <taxon>Oryza</taxon>
    </lineage>
</organism>
<dbReference type="AlphaFoldDB" id="A0A0E0QXH2"/>
<name>A0A0E0QXH2_ORYRU</name>
<protein>
    <submittedName>
        <fullName evidence="2">Uncharacterized protein</fullName>
    </submittedName>
</protein>
<sequence length="168" mass="18508">MVANYCLGDHAAGMVEPPFLASSAPTSTFPARIGAQVSLLDLGFLRRTRLSFRCPHLSVHSYLADRRSKSRLRRHELTAEGTKREAVLRSIACIATSAQLTGSERTLQAGKQPPHASPHGRLDARPRCQQPPHCVLCQHYVAKTPPAPPSWLLTPMFMRPLQSYSSSL</sequence>
<reference evidence="2" key="2">
    <citation type="submission" date="2015-06" db="UniProtKB">
        <authorList>
            <consortium name="EnsemblPlants"/>
        </authorList>
    </citation>
    <scope>IDENTIFICATION</scope>
</reference>
<evidence type="ECO:0000256" key="1">
    <source>
        <dbReference type="SAM" id="MobiDB-lite"/>
    </source>
</evidence>
<proteinExistence type="predicted"/>